<evidence type="ECO:0000313" key="1">
    <source>
        <dbReference type="EMBL" id="GME85032.1"/>
    </source>
</evidence>
<gene>
    <name evidence="1" type="ORF">Amon02_000730800</name>
</gene>
<proteinExistence type="predicted"/>
<dbReference type="EMBL" id="BSXS01006049">
    <property type="protein sequence ID" value="GME85032.1"/>
    <property type="molecule type" value="Genomic_DNA"/>
</dbReference>
<accession>A0ACB5TBT5</accession>
<comment type="caution">
    <text evidence="1">The sequence shown here is derived from an EMBL/GenBank/DDBJ whole genome shotgun (WGS) entry which is preliminary data.</text>
</comment>
<dbReference type="Proteomes" id="UP001165064">
    <property type="component" value="Unassembled WGS sequence"/>
</dbReference>
<protein>
    <submittedName>
        <fullName evidence="1">Unnamed protein product</fullName>
    </submittedName>
</protein>
<organism evidence="1 2">
    <name type="scientific">Ambrosiozyma monospora</name>
    <name type="common">Yeast</name>
    <name type="synonym">Endomycopsis monosporus</name>
    <dbReference type="NCBI Taxonomy" id="43982"/>
    <lineage>
        <taxon>Eukaryota</taxon>
        <taxon>Fungi</taxon>
        <taxon>Dikarya</taxon>
        <taxon>Ascomycota</taxon>
        <taxon>Saccharomycotina</taxon>
        <taxon>Pichiomycetes</taxon>
        <taxon>Pichiales</taxon>
        <taxon>Pichiaceae</taxon>
        <taxon>Ambrosiozyma</taxon>
    </lineage>
</organism>
<reference evidence="1" key="1">
    <citation type="submission" date="2023-04" db="EMBL/GenBank/DDBJ databases">
        <title>Ambrosiozyma monospora NBRC 10751.</title>
        <authorList>
            <person name="Ichikawa N."/>
            <person name="Sato H."/>
            <person name="Tonouchi N."/>
        </authorList>
    </citation>
    <scope>NUCLEOTIDE SEQUENCE</scope>
    <source>
        <strain evidence="1">NBRC 10751</strain>
    </source>
</reference>
<sequence length="126" mass="14505">MYSYLGQRDLKGFINCFPNRRVIAVNGRPEQSGLGIHDLMFLGWLQAHIIAVDTGFNPAFLQSLPTLLVLEVNLKMESLEDFHTVRCYLNRAADWVKEGQQKKLQREVRLLLDEFICGGQKIKNKK</sequence>
<evidence type="ECO:0000313" key="2">
    <source>
        <dbReference type="Proteomes" id="UP001165064"/>
    </source>
</evidence>
<name>A0ACB5TBT5_AMBMO</name>
<keyword evidence="2" id="KW-1185">Reference proteome</keyword>